<dbReference type="InterPro" id="IPR011067">
    <property type="entry name" value="Plasmid_toxin/cell-grow_inhib"/>
</dbReference>
<reference evidence="1" key="1">
    <citation type="submission" date="2022-05" db="EMBL/GenBank/DDBJ databases">
        <title>An RpoN-dependent PEP-CTERM gene is involved in floc formation of an Aquincola tertiaricarbonis strain.</title>
        <authorList>
            <person name="Qiu D."/>
            <person name="Xia M."/>
        </authorList>
    </citation>
    <scope>NUCLEOTIDE SEQUENCE</scope>
    <source>
        <strain evidence="1">RN12</strain>
    </source>
</reference>
<proteinExistence type="predicted"/>
<evidence type="ECO:0000313" key="2">
    <source>
        <dbReference type="Proteomes" id="UP001056201"/>
    </source>
</evidence>
<gene>
    <name evidence="1" type="ORF">MW290_00665</name>
</gene>
<protein>
    <submittedName>
        <fullName evidence="1">Type II toxin-antitoxin system PemK/MazF family toxin</fullName>
    </submittedName>
</protein>
<dbReference type="Proteomes" id="UP001056201">
    <property type="component" value="Chromosome 1"/>
</dbReference>
<dbReference type="Gene3D" id="2.30.30.110">
    <property type="match status" value="1"/>
</dbReference>
<dbReference type="Pfam" id="PF02452">
    <property type="entry name" value="PemK_toxin"/>
    <property type="match status" value="1"/>
</dbReference>
<dbReference type="InterPro" id="IPR003477">
    <property type="entry name" value="PemK-like"/>
</dbReference>
<evidence type="ECO:0000313" key="1">
    <source>
        <dbReference type="EMBL" id="URI08471.1"/>
    </source>
</evidence>
<sequence length="124" mass="13734">MATRKSALWVPERAEIIFIQYSPAVGDEIPDDHPMLVISTKAFNERTGLVVGFPMTHAQRHADNPFAIPAPGAKGETGYLLTHQPKSFDWRERNGRPHPWGAGHTKLLAAALKRFDAVFGICNC</sequence>
<dbReference type="EMBL" id="CP097635">
    <property type="protein sequence ID" value="URI08471.1"/>
    <property type="molecule type" value="Genomic_DNA"/>
</dbReference>
<name>A0ABY4S8Y8_AQUTE</name>
<accession>A0ABY4S8Y8</accession>
<dbReference type="RefSeq" id="WP_250196693.1">
    <property type="nucleotide sequence ID" value="NZ_CP097635.1"/>
</dbReference>
<dbReference type="SUPFAM" id="SSF50118">
    <property type="entry name" value="Cell growth inhibitor/plasmid maintenance toxic component"/>
    <property type="match status" value="1"/>
</dbReference>
<keyword evidence="2" id="KW-1185">Reference proteome</keyword>
<organism evidence="1 2">
    <name type="scientific">Aquincola tertiaricarbonis</name>
    <dbReference type="NCBI Taxonomy" id="391953"/>
    <lineage>
        <taxon>Bacteria</taxon>
        <taxon>Pseudomonadati</taxon>
        <taxon>Pseudomonadota</taxon>
        <taxon>Betaproteobacteria</taxon>
        <taxon>Burkholderiales</taxon>
        <taxon>Sphaerotilaceae</taxon>
        <taxon>Aquincola</taxon>
    </lineage>
</organism>